<dbReference type="InterPro" id="IPR017853">
    <property type="entry name" value="GH"/>
</dbReference>
<name>E3H9C4_ILYPC</name>
<dbReference type="OrthoDB" id="30037at2"/>
<dbReference type="KEGG" id="ipo:Ilyop_1252"/>
<dbReference type="PANTHER" id="PTHR35882">
    <property type="entry name" value="PELA"/>
    <property type="match status" value="1"/>
</dbReference>
<dbReference type="STRING" id="572544.Ilyop_1252"/>
<evidence type="ECO:0000259" key="1">
    <source>
        <dbReference type="Pfam" id="PF03537"/>
    </source>
</evidence>
<reference evidence="2 3" key="1">
    <citation type="journal article" date="2010" name="Stand. Genomic Sci.">
        <title>Complete genome sequence of Ilyobacter polytropus type strain (CuHbu1).</title>
        <authorList>
            <person name="Sikorski J."/>
            <person name="Chertkov O."/>
            <person name="Lapidus A."/>
            <person name="Nolan M."/>
            <person name="Lucas S."/>
            <person name="Del Rio T.G."/>
            <person name="Tice H."/>
            <person name="Cheng J.F."/>
            <person name="Tapia R."/>
            <person name="Han C."/>
            <person name="Goodwin L."/>
            <person name="Pitluck S."/>
            <person name="Liolios K."/>
            <person name="Ivanova N."/>
            <person name="Mavromatis K."/>
            <person name="Mikhailova N."/>
            <person name="Pati A."/>
            <person name="Chen A."/>
            <person name="Palaniappan K."/>
            <person name="Land M."/>
            <person name="Hauser L."/>
            <person name="Chang Y.J."/>
            <person name="Jeffries C.D."/>
            <person name="Brambilla E."/>
            <person name="Yasawong M."/>
            <person name="Rohde M."/>
            <person name="Pukall R."/>
            <person name="Spring S."/>
            <person name="Goker M."/>
            <person name="Woyke T."/>
            <person name="Bristow J."/>
            <person name="Eisen J.A."/>
            <person name="Markowitz V."/>
            <person name="Hugenholtz P."/>
            <person name="Kyrpides N.C."/>
            <person name="Klenk H.P."/>
        </authorList>
    </citation>
    <scope>NUCLEOTIDE SEQUENCE [LARGE SCALE GENOMIC DNA]</scope>
    <source>
        <strain evidence="3">ATCC 51220 / DSM 2926 / LMG 16218 / CuHBu1</strain>
    </source>
</reference>
<dbReference type="InterPro" id="IPR013785">
    <property type="entry name" value="Aldolase_TIM"/>
</dbReference>
<protein>
    <submittedName>
        <fullName evidence="2">TM1410 hypothetical-related protein</fullName>
    </submittedName>
</protein>
<evidence type="ECO:0000313" key="2">
    <source>
        <dbReference type="EMBL" id="ADO83033.1"/>
    </source>
</evidence>
<proteinExistence type="predicted"/>
<dbReference type="HOGENOM" id="CLU_048092_0_0_0"/>
<dbReference type="PANTHER" id="PTHR35882:SF3">
    <property type="entry name" value="GLYCOSIDE-HYDROLASE FAMILY GH114 TIM-BARREL DOMAIN-CONTAINING PROTEIN"/>
    <property type="match status" value="1"/>
</dbReference>
<evidence type="ECO:0000313" key="3">
    <source>
        <dbReference type="Proteomes" id="UP000006875"/>
    </source>
</evidence>
<dbReference type="EMBL" id="CP002281">
    <property type="protein sequence ID" value="ADO83033.1"/>
    <property type="molecule type" value="Genomic_DNA"/>
</dbReference>
<dbReference type="SUPFAM" id="SSF51445">
    <property type="entry name" value="(Trans)glycosidases"/>
    <property type="match status" value="1"/>
</dbReference>
<accession>E3H9C4</accession>
<dbReference type="RefSeq" id="WP_013387700.1">
    <property type="nucleotide sequence ID" value="NC_014632.1"/>
</dbReference>
<dbReference type="Pfam" id="PF03537">
    <property type="entry name" value="Glyco_hydro_114"/>
    <property type="match status" value="1"/>
</dbReference>
<dbReference type="eggNOG" id="COG2342">
    <property type="taxonomic scope" value="Bacteria"/>
</dbReference>
<keyword evidence="3" id="KW-1185">Reference proteome</keyword>
<organism evidence="2 3">
    <name type="scientific">Ilyobacter polytropus (strain ATCC 51220 / DSM 2926 / LMG 16218 / CuHBu1)</name>
    <dbReference type="NCBI Taxonomy" id="572544"/>
    <lineage>
        <taxon>Bacteria</taxon>
        <taxon>Fusobacteriati</taxon>
        <taxon>Fusobacteriota</taxon>
        <taxon>Fusobacteriia</taxon>
        <taxon>Fusobacteriales</taxon>
        <taxon>Fusobacteriaceae</taxon>
        <taxon>Ilyobacter</taxon>
    </lineage>
</organism>
<dbReference type="Gene3D" id="3.20.20.70">
    <property type="entry name" value="Aldolase class I"/>
    <property type="match status" value="2"/>
</dbReference>
<dbReference type="InterPro" id="IPR004352">
    <property type="entry name" value="GH114_TIM-barrel"/>
</dbReference>
<dbReference type="Proteomes" id="UP000006875">
    <property type="component" value="Chromosome"/>
</dbReference>
<dbReference type="AlphaFoldDB" id="E3H9C4"/>
<feature type="domain" description="Glycoside-hydrolase family GH114 TIM-barrel" evidence="1">
    <location>
        <begin position="194"/>
        <end position="298"/>
    </location>
</feature>
<dbReference type="PRINTS" id="PR01545">
    <property type="entry name" value="THEMAYE10DUF"/>
</dbReference>
<dbReference type="InterPro" id="IPR016062">
    <property type="entry name" value="TM1410-rel"/>
</dbReference>
<sequence length="304" mass="35926">MPILLILMLSVFLTSSGENIDYRKEMINFIGEIRERSDEGKIIIVQNSTELFYKGKKADKKLLSKIDGISRESLFYGEGAYNKKNSSEYIQQPLKELIGIREKNKKILLIEYTDSFWNKKKIKKYIKKYDFIGESFDTYELNSIYKPLSGFNNKSVESLEDAENFLCLLNPEKFKSAESFIKTLENLDYDLLIIDSDHMGKALSRSQVERLKKKKNGARRLVVAYFSIGEAENYRKYWKKQWSKTLPEWIEKENPNWPGNYIVKYWDPAWKKISKDYQKKIDSAGFDGYFLDTVDTYRFFEEKE</sequence>
<gene>
    <name evidence="2" type="ordered locus">Ilyop_1252</name>
</gene>